<reference evidence="5" key="2">
    <citation type="journal article" date="2018" name="Nat. Microbiol.">
        <title>Leveraging single-cell genomics to expand the fungal tree of life.</title>
        <authorList>
            <person name="Ahrendt S.R."/>
            <person name="Quandt C.A."/>
            <person name="Ciobanu D."/>
            <person name="Clum A."/>
            <person name="Salamov A."/>
            <person name="Andreopoulos B."/>
            <person name="Cheng J.F."/>
            <person name="Woyke T."/>
            <person name="Pelin A."/>
            <person name="Henrissat B."/>
            <person name="Reynolds N.K."/>
            <person name="Benny G.L."/>
            <person name="Smith M.E."/>
            <person name="James T.Y."/>
            <person name="Grigoriev I.V."/>
        </authorList>
    </citation>
    <scope>NUCLEOTIDE SEQUENCE [LARGE SCALE GENOMIC DNA]</scope>
    <source>
        <strain evidence="5">CSF55</strain>
    </source>
</reference>
<reference evidence="3" key="3">
    <citation type="submission" date="2018-08" db="EMBL/GenBank/DDBJ databases">
        <title>Leveraging single-cell genomics to expand the Fungal Tree of Life.</title>
        <authorList>
            <consortium name="DOE Joint Genome Institute"/>
            <person name="Ahrendt S.R."/>
            <person name="Quandt C.A."/>
            <person name="Ciobanu D."/>
            <person name="Clum A."/>
            <person name="Salamov A."/>
            <person name="Andreopoulos B."/>
            <person name="Cheng J.-F."/>
            <person name="Woyke T."/>
            <person name="Pelin A."/>
            <person name="Henrissat B."/>
            <person name="Reynolds N."/>
            <person name="Benny G.L."/>
            <person name="Smith M.E."/>
            <person name="James T.Y."/>
            <person name="Grigoriev I.V."/>
        </authorList>
    </citation>
    <scope>NUCLEOTIDE SEQUENCE</scope>
    <source>
        <strain evidence="3">CSF55</strain>
    </source>
</reference>
<evidence type="ECO:0000313" key="5">
    <source>
        <dbReference type="Proteomes" id="UP000281549"/>
    </source>
</evidence>
<keyword evidence="4" id="KW-1185">Reference proteome</keyword>
<dbReference type="AlphaFoldDB" id="A0A075B080"/>
<dbReference type="Proteomes" id="UP000030755">
    <property type="component" value="Unassembled WGS sequence"/>
</dbReference>
<gene>
    <name evidence="2" type="ORF">O9G_004807</name>
    <name evidence="3" type="ORF">ROZALSC1DRAFT_28362</name>
</gene>
<dbReference type="OrthoDB" id="158360at2759"/>
<reference evidence="2 4" key="1">
    <citation type="journal article" date="2013" name="Curr. Biol.">
        <title>Shared signatures of parasitism and phylogenomics unite Cryptomycota and microsporidia.</title>
        <authorList>
            <person name="James T.Y."/>
            <person name="Pelin A."/>
            <person name="Bonen L."/>
            <person name="Ahrendt S."/>
            <person name="Sain D."/>
            <person name="Corradi N."/>
            <person name="Stajich J.E."/>
        </authorList>
    </citation>
    <scope>NUCLEOTIDE SEQUENCE [LARGE SCALE GENOMIC DNA]</scope>
    <source>
        <strain evidence="2 4">CSF55</strain>
        <strain evidence="2 4">CSF55</strain>
    </source>
</reference>
<dbReference type="EMBL" id="ML005109">
    <property type="protein sequence ID" value="RKP20128.1"/>
    <property type="molecule type" value="Genomic_DNA"/>
</dbReference>
<dbReference type="EMBL" id="KE560698">
    <property type="protein sequence ID" value="EPZ35988.1"/>
    <property type="molecule type" value="Genomic_DNA"/>
</dbReference>
<organism evidence="2 4">
    <name type="scientific">Rozella allomycis (strain CSF55)</name>
    <dbReference type="NCBI Taxonomy" id="988480"/>
    <lineage>
        <taxon>Eukaryota</taxon>
        <taxon>Fungi</taxon>
        <taxon>Fungi incertae sedis</taxon>
        <taxon>Cryptomycota</taxon>
        <taxon>Cryptomycota incertae sedis</taxon>
        <taxon>Rozella</taxon>
    </lineage>
</organism>
<proteinExistence type="predicted"/>
<accession>A0A075B080</accession>
<keyword evidence="1" id="KW-0472">Membrane</keyword>
<dbReference type="Proteomes" id="UP000281549">
    <property type="component" value="Unassembled WGS sequence"/>
</dbReference>
<evidence type="ECO:0000256" key="1">
    <source>
        <dbReference type="SAM" id="Phobius"/>
    </source>
</evidence>
<sequence>MKSTHRKVLDAAHRLGLSQSVIKIIEMRTKQDKYIFWGLFTTTVLFMYFFFNYMK</sequence>
<feature type="transmembrane region" description="Helical" evidence="1">
    <location>
        <begin position="34"/>
        <end position="51"/>
    </location>
</feature>
<protein>
    <submittedName>
        <fullName evidence="2">Uncharacterized protein</fullName>
    </submittedName>
</protein>
<evidence type="ECO:0000313" key="3">
    <source>
        <dbReference type="EMBL" id="RKP20128.1"/>
    </source>
</evidence>
<name>A0A075B080_ROZAC</name>
<evidence type="ECO:0000313" key="2">
    <source>
        <dbReference type="EMBL" id="EPZ35988.1"/>
    </source>
</evidence>
<keyword evidence="1" id="KW-0812">Transmembrane</keyword>
<keyword evidence="1" id="KW-1133">Transmembrane helix</keyword>
<evidence type="ECO:0000313" key="4">
    <source>
        <dbReference type="Proteomes" id="UP000030755"/>
    </source>
</evidence>
<dbReference type="HOGENOM" id="CLU_3033648_0_0_1"/>